<evidence type="ECO:0000256" key="7">
    <source>
        <dbReference type="ARBA" id="ARBA00022729"/>
    </source>
</evidence>
<gene>
    <name evidence="13" type="ORF">LWI28_015152</name>
</gene>
<organism evidence="13 14">
    <name type="scientific">Acer negundo</name>
    <name type="common">Box elder</name>
    <dbReference type="NCBI Taxonomy" id="4023"/>
    <lineage>
        <taxon>Eukaryota</taxon>
        <taxon>Viridiplantae</taxon>
        <taxon>Streptophyta</taxon>
        <taxon>Embryophyta</taxon>
        <taxon>Tracheophyta</taxon>
        <taxon>Spermatophyta</taxon>
        <taxon>Magnoliopsida</taxon>
        <taxon>eudicotyledons</taxon>
        <taxon>Gunneridae</taxon>
        <taxon>Pentapetalae</taxon>
        <taxon>rosids</taxon>
        <taxon>malvids</taxon>
        <taxon>Sapindales</taxon>
        <taxon>Sapindaceae</taxon>
        <taxon>Hippocastanoideae</taxon>
        <taxon>Acereae</taxon>
        <taxon>Acer</taxon>
    </lineage>
</organism>
<dbReference type="FunFam" id="3.80.10.10:FF:000383">
    <property type="entry name" value="Leucine-rich repeat receptor protein kinase EMS1"/>
    <property type="match status" value="1"/>
</dbReference>
<dbReference type="AlphaFoldDB" id="A0AAD5J4W6"/>
<dbReference type="InterPro" id="IPR055414">
    <property type="entry name" value="LRR_R13L4/SHOC2-like"/>
</dbReference>
<evidence type="ECO:0000256" key="2">
    <source>
        <dbReference type="ARBA" id="ARBA00004479"/>
    </source>
</evidence>
<accession>A0AAD5J4W6</accession>
<evidence type="ECO:0000313" key="14">
    <source>
        <dbReference type="Proteomes" id="UP001064489"/>
    </source>
</evidence>
<evidence type="ECO:0000259" key="12">
    <source>
        <dbReference type="Pfam" id="PF23598"/>
    </source>
</evidence>
<dbReference type="SMART" id="SM00369">
    <property type="entry name" value="LRR_TYP"/>
    <property type="match status" value="5"/>
</dbReference>
<dbReference type="PANTHER" id="PTHR48064:SF6">
    <property type="entry name" value="RECEPTOR-LIKE PROTEIN KINASE 2"/>
    <property type="match status" value="1"/>
</dbReference>
<comment type="similarity">
    <text evidence="3">Belongs to the RLP family.</text>
</comment>
<dbReference type="InterPro" id="IPR053038">
    <property type="entry name" value="RLP_Defense"/>
</dbReference>
<dbReference type="PRINTS" id="PR00019">
    <property type="entry name" value="LEURICHRPT"/>
</dbReference>
<keyword evidence="7" id="KW-0732">Signal</keyword>
<protein>
    <recommendedName>
        <fullName evidence="12">Disease resistance R13L4/SHOC-2-like LRR domain-containing protein</fullName>
    </recommendedName>
</protein>
<dbReference type="InterPro" id="IPR003591">
    <property type="entry name" value="Leu-rich_rpt_typical-subtyp"/>
</dbReference>
<feature type="domain" description="Disease resistance R13L4/SHOC-2-like LRR" evidence="12">
    <location>
        <begin position="60"/>
        <end position="187"/>
    </location>
</feature>
<evidence type="ECO:0000256" key="8">
    <source>
        <dbReference type="ARBA" id="ARBA00022737"/>
    </source>
</evidence>
<dbReference type="InterPro" id="IPR032675">
    <property type="entry name" value="LRR_dom_sf"/>
</dbReference>
<name>A0AAD5J4W6_ACENE</name>
<keyword evidence="6" id="KW-0812">Transmembrane</keyword>
<dbReference type="FunFam" id="3.80.10.10:FF:000041">
    <property type="entry name" value="LRR receptor-like serine/threonine-protein kinase ERECTA"/>
    <property type="match status" value="1"/>
</dbReference>
<comment type="caution">
    <text evidence="13">The sequence shown here is derived from an EMBL/GenBank/DDBJ whole genome shotgun (WGS) entry which is preliminary data.</text>
</comment>
<evidence type="ECO:0000256" key="10">
    <source>
        <dbReference type="ARBA" id="ARBA00023136"/>
    </source>
</evidence>
<evidence type="ECO:0000256" key="4">
    <source>
        <dbReference type="ARBA" id="ARBA00022475"/>
    </source>
</evidence>
<evidence type="ECO:0000256" key="6">
    <source>
        <dbReference type="ARBA" id="ARBA00022692"/>
    </source>
</evidence>
<dbReference type="EMBL" id="JAJSOW010000100">
    <property type="protein sequence ID" value="KAI9186239.1"/>
    <property type="molecule type" value="Genomic_DNA"/>
</dbReference>
<keyword evidence="5" id="KW-0433">Leucine-rich repeat</keyword>
<dbReference type="SUPFAM" id="SSF52047">
    <property type="entry name" value="RNI-like"/>
    <property type="match status" value="1"/>
</dbReference>
<dbReference type="InterPro" id="IPR001611">
    <property type="entry name" value="Leu-rich_rpt"/>
</dbReference>
<dbReference type="Pfam" id="PF23598">
    <property type="entry name" value="LRR_14"/>
    <property type="match status" value="1"/>
</dbReference>
<evidence type="ECO:0000256" key="11">
    <source>
        <dbReference type="ARBA" id="ARBA00023180"/>
    </source>
</evidence>
<dbReference type="Proteomes" id="UP001064489">
    <property type="component" value="Chromosome 3"/>
</dbReference>
<dbReference type="GO" id="GO:0005886">
    <property type="term" value="C:plasma membrane"/>
    <property type="evidence" value="ECO:0007669"/>
    <property type="project" value="UniProtKB-SubCell"/>
</dbReference>
<keyword evidence="4" id="KW-1003">Cell membrane</keyword>
<comment type="subcellular location">
    <subcellularLocation>
        <location evidence="1">Cell membrane</location>
    </subcellularLocation>
    <subcellularLocation>
        <location evidence="2">Membrane</location>
        <topology evidence="2">Single-pass type I membrane protein</topology>
    </subcellularLocation>
</comment>
<reference evidence="13" key="2">
    <citation type="submission" date="2023-02" db="EMBL/GenBank/DDBJ databases">
        <authorList>
            <person name="Swenson N.G."/>
            <person name="Wegrzyn J.L."/>
            <person name="Mcevoy S.L."/>
        </authorList>
    </citation>
    <scope>NUCLEOTIDE SEQUENCE</scope>
    <source>
        <strain evidence="13">91603</strain>
        <tissue evidence="13">Leaf</tissue>
    </source>
</reference>
<sequence length="312" mass="33704">MKGIIQNLTKLEELVLDGVNMSTLAPGHLTNLTSSLMLLSLGNCRLQGSFPENIFHRPNLHALKLQGNDYLKCNFSKVDGSSSLRYLDVSYTSFSEKLPSTIGNLKLLSHLKMAECNFIGPVPMSIGNLTQLSYLDLGDNNLSGHVPSFLSNLEQLIVLDLSLNNFSGEISDIFINLTQLSSLDLSYNRLSGPIPDIFISLTQLSSLDLSGNSLSGPIPSGVGGLRNLASVSLQTNSLNGTIPSELFNLPSLEIISLGGGIEQLQWKDLQHLNLHSNLLQGLLSAVVLPPLLLFFIISDINMTGTIPSSFAI</sequence>
<dbReference type="PANTHER" id="PTHR48064">
    <property type="entry name" value="OS01G0750400 PROTEIN"/>
    <property type="match status" value="1"/>
</dbReference>
<keyword evidence="10" id="KW-0472">Membrane</keyword>
<evidence type="ECO:0000256" key="5">
    <source>
        <dbReference type="ARBA" id="ARBA00022614"/>
    </source>
</evidence>
<dbReference type="Pfam" id="PF00560">
    <property type="entry name" value="LRR_1"/>
    <property type="match status" value="1"/>
</dbReference>
<evidence type="ECO:0000256" key="1">
    <source>
        <dbReference type="ARBA" id="ARBA00004236"/>
    </source>
</evidence>
<evidence type="ECO:0000256" key="3">
    <source>
        <dbReference type="ARBA" id="ARBA00009592"/>
    </source>
</evidence>
<evidence type="ECO:0000313" key="13">
    <source>
        <dbReference type="EMBL" id="KAI9186239.1"/>
    </source>
</evidence>
<keyword evidence="8" id="KW-0677">Repeat</keyword>
<keyword evidence="14" id="KW-1185">Reference proteome</keyword>
<keyword evidence="11" id="KW-0325">Glycoprotein</keyword>
<keyword evidence="9" id="KW-1133">Transmembrane helix</keyword>
<reference evidence="13" key="1">
    <citation type="journal article" date="2022" name="Plant J.">
        <title>Strategies of tolerance reflected in two North American maple genomes.</title>
        <authorList>
            <person name="McEvoy S.L."/>
            <person name="Sezen U.U."/>
            <person name="Trouern-Trend A."/>
            <person name="McMahon S.M."/>
            <person name="Schaberg P.G."/>
            <person name="Yang J."/>
            <person name="Wegrzyn J.L."/>
            <person name="Swenson N.G."/>
        </authorList>
    </citation>
    <scope>NUCLEOTIDE SEQUENCE</scope>
    <source>
        <strain evidence="13">91603</strain>
    </source>
</reference>
<proteinExistence type="inferred from homology"/>
<dbReference type="Gene3D" id="3.80.10.10">
    <property type="entry name" value="Ribonuclease Inhibitor"/>
    <property type="match status" value="3"/>
</dbReference>
<evidence type="ECO:0000256" key="9">
    <source>
        <dbReference type="ARBA" id="ARBA00022989"/>
    </source>
</evidence>